<keyword evidence="4" id="KW-1185">Reference proteome</keyword>
<feature type="compositionally biased region" description="Acidic residues" evidence="1">
    <location>
        <begin position="185"/>
        <end position="207"/>
    </location>
</feature>
<evidence type="ECO:0000256" key="1">
    <source>
        <dbReference type="SAM" id="MobiDB-lite"/>
    </source>
</evidence>
<feature type="transmembrane region" description="Helical" evidence="2">
    <location>
        <begin position="73"/>
        <end position="91"/>
    </location>
</feature>
<evidence type="ECO:0000313" key="3">
    <source>
        <dbReference type="EMBL" id="ORX43144.1"/>
    </source>
</evidence>
<gene>
    <name evidence="3" type="ORF">BCR36DRAFT_226363</name>
</gene>
<comment type="caution">
    <text evidence="3">The sequence shown here is derived from an EMBL/GenBank/DDBJ whole genome shotgun (WGS) entry which is preliminary data.</text>
</comment>
<keyword evidence="2" id="KW-0472">Membrane</keyword>
<evidence type="ECO:0000256" key="2">
    <source>
        <dbReference type="SAM" id="Phobius"/>
    </source>
</evidence>
<dbReference type="EMBL" id="MCFH01000055">
    <property type="protein sequence ID" value="ORX43144.1"/>
    <property type="molecule type" value="Genomic_DNA"/>
</dbReference>
<reference evidence="3 4" key="1">
    <citation type="submission" date="2016-08" db="EMBL/GenBank/DDBJ databases">
        <title>Genomes of anaerobic fungi encode conserved fungal cellulosomes for biomass hydrolysis.</title>
        <authorList>
            <consortium name="DOE Joint Genome Institute"/>
            <person name="Haitjema C.H."/>
            <person name="Gilmore S.P."/>
            <person name="Henske J.K."/>
            <person name="Solomon K.V."/>
            <person name="De Groot R."/>
            <person name="Kuo A."/>
            <person name="Mondo S.J."/>
            <person name="Salamov A.A."/>
            <person name="Labutti K."/>
            <person name="Zhao Z."/>
            <person name="Chiniquy J."/>
            <person name="Barry K."/>
            <person name="Brewer H.M."/>
            <person name="Purvine S.O."/>
            <person name="Wright A.T."/>
            <person name="Boxma B."/>
            <person name="Van Alen T."/>
            <person name="Hackstein J.H."/>
            <person name="Baker S.E."/>
            <person name="Grigoriev I.V."/>
            <person name="O'Malley M.A."/>
        </authorList>
    </citation>
    <scope>NUCLEOTIDE SEQUENCE [LARGE SCALE GENOMIC DNA]</scope>
    <source>
        <strain evidence="4">finn</strain>
    </source>
</reference>
<evidence type="ECO:0000313" key="4">
    <source>
        <dbReference type="Proteomes" id="UP000193719"/>
    </source>
</evidence>
<protein>
    <submittedName>
        <fullName evidence="3">Uncharacterized protein</fullName>
    </submittedName>
</protein>
<accession>A0A1Y1UY49</accession>
<proteinExistence type="predicted"/>
<feature type="compositionally biased region" description="Low complexity" evidence="1">
    <location>
        <begin position="128"/>
        <end position="137"/>
    </location>
</feature>
<sequence length="440" mass="51204">IFIHPYEKLFLKTNFYSLLGFACFNIAYLIFQSNYQVYYKAIVNHFDVGIHSLLAVSSLFTAIFMVLGVQTTGFYISFGFGIIAFFGGIFYSKYMLNKKVKNIYTNFKQKEGMNSQTQSSYEEKEGSASESGSGSEESNSHSEHSEQIINIEPEERPNKRNNKKKRNNEEESESESESGSGSYESESDENSEEEEEEDNENGDDENNELFNKIEDIISKVAKNEKLVVFKRACDTDLVCKFVRENQTAEAYQLANKIYKEALTEHQGEVLIYMKYAYFLWYTGKKKNSKHFEPVSTLSQSDLGKDNENEIDHNEPLQYLQEAIDLKPPFADRYKIQYVLSLMRENKNKKADLSKKSTYESFLGMERTAIHYHMLTLNQLKTFFTRVKTSNNQEAQYCQHYLKRLFDLQKNTEYHYQKLLSQFPDSKSSIRLYAMFLSGVK</sequence>
<feature type="non-terminal residue" evidence="3">
    <location>
        <position position="440"/>
    </location>
</feature>
<dbReference type="Proteomes" id="UP000193719">
    <property type="component" value="Unassembled WGS sequence"/>
</dbReference>
<feature type="transmembrane region" description="Helical" evidence="2">
    <location>
        <begin position="15"/>
        <end position="31"/>
    </location>
</feature>
<keyword evidence="2" id="KW-1133">Transmembrane helix</keyword>
<name>A0A1Y1UY49_9FUNG</name>
<keyword evidence="2" id="KW-0812">Transmembrane</keyword>
<feature type="non-terminal residue" evidence="3">
    <location>
        <position position="1"/>
    </location>
</feature>
<feature type="transmembrane region" description="Helical" evidence="2">
    <location>
        <begin position="43"/>
        <end position="67"/>
    </location>
</feature>
<reference evidence="3 4" key="2">
    <citation type="submission" date="2016-08" db="EMBL/GenBank/DDBJ databases">
        <title>Pervasive Adenine N6-methylation of Active Genes in Fungi.</title>
        <authorList>
            <consortium name="DOE Joint Genome Institute"/>
            <person name="Mondo S.J."/>
            <person name="Dannebaum R.O."/>
            <person name="Kuo R.C."/>
            <person name="Labutti K."/>
            <person name="Haridas S."/>
            <person name="Kuo A."/>
            <person name="Salamov A."/>
            <person name="Ahrendt S.R."/>
            <person name="Lipzen A."/>
            <person name="Sullivan W."/>
            <person name="Andreopoulos W.B."/>
            <person name="Clum A."/>
            <person name="Lindquist E."/>
            <person name="Daum C."/>
            <person name="Ramamoorthy G.K."/>
            <person name="Gryganskyi A."/>
            <person name="Culley D."/>
            <person name="Magnuson J.K."/>
            <person name="James T.Y."/>
            <person name="O'Malley M.A."/>
            <person name="Stajich J.E."/>
            <person name="Spatafora J.W."/>
            <person name="Visel A."/>
            <person name="Grigoriev I.V."/>
        </authorList>
    </citation>
    <scope>NUCLEOTIDE SEQUENCE [LARGE SCALE GENOMIC DNA]</scope>
    <source>
        <strain evidence="4">finn</strain>
    </source>
</reference>
<dbReference type="AlphaFoldDB" id="A0A1Y1UY49"/>
<feature type="region of interest" description="Disordered" evidence="1">
    <location>
        <begin position="112"/>
        <end position="207"/>
    </location>
</feature>
<organism evidence="3 4">
    <name type="scientific">Piromyces finnis</name>
    <dbReference type="NCBI Taxonomy" id="1754191"/>
    <lineage>
        <taxon>Eukaryota</taxon>
        <taxon>Fungi</taxon>
        <taxon>Fungi incertae sedis</taxon>
        <taxon>Chytridiomycota</taxon>
        <taxon>Chytridiomycota incertae sedis</taxon>
        <taxon>Neocallimastigomycetes</taxon>
        <taxon>Neocallimastigales</taxon>
        <taxon>Neocallimastigaceae</taxon>
        <taxon>Piromyces</taxon>
    </lineage>
</organism>